<keyword evidence="4" id="KW-1185">Reference proteome</keyword>
<dbReference type="InterPro" id="IPR011990">
    <property type="entry name" value="TPR-like_helical_dom_sf"/>
</dbReference>
<feature type="repeat" description="PPR" evidence="2">
    <location>
        <begin position="28"/>
        <end position="62"/>
    </location>
</feature>
<reference evidence="3 4" key="1">
    <citation type="submission" date="2018-10" db="EMBL/GenBank/DDBJ databases">
        <title>A high-quality apple genome assembly.</title>
        <authorList>
            <person name="Hu J."/>
        </authorList>
    </citation>
    <scope>NUCLEOTIDE SEQUENCE [LARGE SCALE GENOMIC DNA]</scope>
    <source>
        <strain evidence="4">cv. HFTH1</strain>
        <tissue evidence="3">Young leaf</tissue>
    </source>
</reference>
<sequence>MACTHAGLLEKGKSLLENMKTHYGIVPKHEHYSCVIDLLCKAGQLEESLQLIRRMRIKPFASVWGSFLSGCRVHKNVDLAELSVELIHLEK</sequence>
<dbReference type="PANTHER" id="PTHR47926">
    <property type="entry name" value="PENTATRICOPEPTIDE REPEAT-CONTAINING PROTEIN"/>
    <property type="match status" value="1"/>
</dbReference>
<dbReference type="Pfam" id="PF12854">
    <property type="entry name" value="PPR_1"/>
    <property type="match status" value="1"/>
</dbReference>
<dbReference type="InterPro" id="IPR046960">
    <property type="entry name" value="PPR_At4g14850-like_plant"/>
</dbReference>
<dbReference type="InterPro" id="IPR002885">
    <property type="entry name" value="PPR_rpt"/>
</dbReference>
<dbReference type="AlphaFoldDB" id="A0A498HF88"/>
<dbReference type="PROSITE" id="PS51375">
    <property type="entry name" value="PPR"/>
    <property type="match status" value="1"/>
</dbReference>
<organism evidence="3 4">
    <name type="scientific">Malus domestica</name>
    <name type="common">Apple</name>
    <name type="synonym">Pyrus malus</name>
    <dbReference type="NCBI Taxonomy" id="3750"/>
    <lineage>
        <taxon>Eukaryota</taxon>
        <taxon>Viridiplantae</taxon>
        <taxon>Streptophyta</taxon>
        <taxon>Embryophyta</taxon>
        <taxon>Tracheophyta</taxon>
        <taxon>Spermatophyta</taxon>
        <taxon>Magnoliopsida</taxon>
        <taxon>eudicotyledons</taxon>
        <taxon>Gunneridae</taxon>
        <taxon>Pentapetalae</taxon>
        <taxon>rosids</taxon>
        <taxon>fabids</taxon>
        <taxon>Rosales</taxon>
        <taxon>Rosaceae</taxon>
        <taxon>Amygdaloideae</taxon>
        <taxon>Maleae</taxon>
        <taxon>Malus</taxon>
    </lineage>
</organism>
<dbReference type="GO" id="GO:0009451">
    <property type="term" value="P:RNA modification"/>
    <property type="evidence" value="ECO:0007669"/>
    <property type="project" value="InterPro"/>
</dbReference>
<name>A0A498HF88_MALDO</name>
<evidence type="ECO:0000313" key="3">
    <source>
        <dbReference type="EMBL" id="RXH69370.1"/>
    </source>
</evidence>
<keyword evidence="1" id="KW-0677">Repeat</keyword>
<evidence type="ECO:0008006" key="5">
    <source>
        <dbReference type="Google" id="ProtNLM"/>
    </source>
</evidence>
<comment type="caution">
    <text evidence="3">The sequence shown here is derived from an EMBL/GenBank/DDBJ whole genome shotgun (WGS) entry which is preliminary data.</text>
</comment>
<dbReference type="NCBIfam" id="TIGR00756">
    <property type="entry name" value="PPR"/>
    <property type="match status" value="1"/>
</dbReference>
<dbReference type="Pfam" id="PF01535">
    <property type="entry name" value="PPR"/>
    <property type="match status" value="1"/>
</dbReference>
<gene>
    <name evidence="3" type="ORF">DVH24_037154</name>
</gene>
<proteinExistence type="predicted"/>
<evidence type="ECO:0000256" key="2">
    <source>
        <dbReference type="PROSITE-ProRule" id="PRU00708"/>
    </source>
</evidence>
<protein>
    <recommendedName>
        <fullName evidence="5">Pentacotripeptide-repeat region of PRORP domain-containing protein</fullName>
    </recommendedName>
</protein>
<dbReference type="Gene3D" id="1.25.40.10">
    <property type="entry name" value="Tetratricopeptide repeat domain"/>
    <property type="match status" value="1"/>
</dbReference>
<dbReference type="Gramene" id="mRNA:MD17G0040300">
    <property type="protein sequence ID" value="CDS:MD17G0040300.1"/>
    <property type="gene ID" value="MD17G0040300"/>
</dbReference>
<evidence type="ECO:0000313" key="4">
    <source>
        <dbReference type="Proteomes" id="UP000290289"/>
    </source>
</evidence>
<evidence type="ECO:0000256" key="1">
    <source>
        <dbReference type="ARBA" id="ARBA00022737"/>
    </source>
</evidence>
<dbReference type="EMBL" id="RDQH01000343">
    <property type="protein sequence ID" value="RXH69370.1"/>
    <property type="molecule type" value="Genomic_DNA"/>
</dbReference>
<accession>A0A498HF88</accession>
<dbReference type="Proteomes" id="UP000290289">
    <property type="component" value="Chromosome 17"/>
</dbReference>
<dbReference type="GO" id="GO:0003723">
    <property type="term" value="F:RNA binding"/>
    <property type="evidence" value="ECO:0007669"/>
    <property type="project" value="InterPro"/>
</dbReference>